<evidence type="ECO:0000256" key="3">
    <source>
        <dbReference type="ARBA" id="ARBA00022827"/>
    </source>
</evidence>
<comment type="cofactor">
    <cofactor evidence="1">
        <name>FAD</name>
        <dbReference type="ChEBI" id="CHEBI:57692"/>
    </cofactor>
</comment>
<name>A0A0G0QRL0_9BACT</name>
<dbReference type="InterPro" id="IPR050260">
    <property type="entry name" value="FAD-bd_OxRdtase"/>
</dbReference>
<reference evidence="5 6" key="1">
    <citation type="journal article" date="2015" name="Nature">
        <title>rRNA introns, odd ribosomes, and small enigmatic genomes across a large radiation of phyla.</title>
        <authorList>
            <person name="Brown C.T."/>
            <person name="Hug L.A."/>
            <person name="Thomas B.C."/>
            <person name="Sharon I."/>
            <person name="Castelle C.J."/>
            <person name="Singh A."/>
            <person name="Wilkins M.J."/>
            <person name="Williams K.H."/>
            <person name="Banfield J.F."/>
        </authorList>
    </citation>
    <scope>NUCLEOTIDE SEQUENCE [LARGE SCALE GENOMIC DNA]</scope>
</reference>
<keyword evidence="3" id="KW-0274">FAD</keyword>
<protein>
    <submittedName>
        <fullName evidence="5">NAD(P)H-nitrite reductase</fullName>
    </submittedName>
</protein>
<evidence type="ECO:0000313" key="5">
    <source>
        <dbReference type="EMBL" id="KKR04252.1"/>
    </source>
</evidence>
<dbReference type="PRINTS" id="PR00368">
    <property type="entry name" value="FADPNR"/>
</dbReference>
<evidence type="ECO:0000256" key="2">
    <source>
        <dbReference type="ARBA" id="ARBA00022630"/>
    </source>
</evidence>
<dbReference type="Gene3D" id="3.50.50.60">
    <property type="entry name" value="FAD/NAD(P)-binding domain"/>
    <property type="match status" value="2"/>
</dbReference>
<dbReference type="GO" id="GO:0016491">
    <property type="term" value="F:oxidoreductase activity"/>
    <property type="evidence" value="ECO:0007669"/>
    <property type="project" value="InterPro"/>
</dbReference>
<dbReference type="PRINTS" id="PR00469">
    <property type="entry name" value="PNDRDTASEII"/>
</dbReference>
<comment type="caution">
    <text evidence="5">The sequence shown here is derived from an EMBL/GenBank/DDBJ whole genome shotgun (WGS) entry which is preliminary data.</text>
</comment>
<accession>A0A0G0QRL0</accession>
<evidence type="ECO:0000313" key="6">
    <source>
        <dbReference type="Proteomes" id="UP000033935"/>
    </source>
</evidence>
<dbReference type="EMBL" id="LBWG01000010">
    <property type="protein sequence ID" value="KKR04252.1"/>
    <property type="molecule type" value="Genomic_DNA"/>
</dbReference>
<dbReference type="Proteomes" id="UP000033935">
    <property type="component" value="Unassembled WGS sequence"/>
</dbReference>
<keyword evidence="2" id="KW-0285">Flavoprotein</keyword>
<dbReference type="PANTHER" id="PTHR43429">
    <property type="entry name" value="PYRIDINE NUCLEOTIDE-DISULFIDE OXIDOREDUCTASE DOMAIN-CONTAINING"/>
    <property type="match status" value="1"/>
</dbReference>
<sequence length="395" mass="44500">MNYLIIGGGIAGTTAAEELRKHDPQADITLVSEEYHPLYSRVLLSHYIKGKIPRERVFLKKEQWYAQQRIEWLPGVIAQHLDPRNKFVGLSNGREYPYDKLLIATGAQVRSIEDDAKGVSYFRTLDDADHFLQLVMQHQGIQRGAVYGSGFIACEYINLFHHFNIPTTLVYRGNSFWNRILEPVCGELITRYISQQGVELHPNEEFRTILGEKELEGFTTNKQEYSAHILGIGIGIEPQFFWLKQAGVEVNLGIRANEYLETSVPDIFTAGDVAEFFDPIVGRQLSVGNWMNAMSQARVVAKNMIGIKTPFNLVSSYATNILGLEIIFVADVDKASADQIHFVGSFEQGGITQVFERNGQVVGGVMIGRNKDRAPVTQAIGHKHSWVQLQEELLF</sequence>
<organism evidence="5 6">
    <name type="scientific">Candidatus Uhrbacteria bacterium GW2011_GWF2_39_13</name>
    <dbReference type="NCBI Taxonomy" id="1618995"/>
    <lineage>
        <taxon>Bacteria</taxon>
        <taxon>Candidatus Uhriibacteriota</taxon>
    </lineage>
</organism>
<dbReference type="AlphaFoldDB" id="A0A0G0QRL0"/>
<dbReference type="PANTHER" id="PTHR43429:SF3">
    <property type="entry name" value="NITRITE REDUCTASE [NAD(P)H]"/>
    <property type="match status" value="1"/>
</dbReference>
<proteinExistence type="predicted"/>
<evidence type="ECO:0000259" key="4">
    <source>
        <dbReference type="Pfam" id="PF07992"/>
    </source>
</evidence>
<dbReference type="InterPro" id="IPR036188">
    <property type="entry name" value="FAD/NAD-bd_sf"/>
</dbReference>
<dbReference type="Pfam" id="PF07992">
    <property type="entry name" value="Pyr_redox_2"/>
    <property type="match status" value="1"/>
</dbReference>
<dbReference type="InterPro" id="IPR023753">
    <property type="entry name" value="FAD/NAD-binding_dom"/>
</dbReference>
<feature type="domain" description="FAD/NAD(P)-binding" evidence="4">
    <location>
        <begin position="2"/>
        <end position="297"/>
    </location>
</feature>
<evidence type="ECO:0000256" key="1">
    <source>
        <dbReference type="ARBA" id="ARBA00001974"/>
    </source>
</evidence>
<gene>
    <name evidence="5" type="ORF">UT30_C0010G0016</name>
</gene>
<dbReference type="SUPFAM" id="SSF51905">
    <property type="entry name" value="FAD/NAD(P)-binding domain"/>
    <property type="match status" value="2"/>
</dbReference>